<dbReference type="Gene3D" id="3.40.50.300">
    <property type="entry name" value="P-loop containing nucleotide triphosphate hydrolases"/>
    <property type="match status" value="1"/>
</dbReference>
<dbReference type="InterPro" id="IPR000551">
    <property type="entry name" value="MerR-type_HTH_dom"/>
</dbReference>
<dbReference type="EMBL" id="FCNX02000004">
    <property type="protein sequence ID" value="SAK59281.1"/>
    <property type="molecule type" value="Genomic_DNA"/>
</dbReference>
<reference evidence="3" key="1">
    <citation type="submission" date="2016-01" db="EMBL/GenBank/DDBJ databases">
        <authorList>
            <person name="Peeters C."/>
        </authorList>
    </citation>
    <scope>NUCLEOTIDE SEQUENCE</scope>
    <source>
        <strain evidence="3">LMG 29320</strain>
    </source>
</reference>
<dbReference type="InterPro" id="IPR025669">
    <property type="entry name" value="AAA_dom"/>
</dbReference>
<dbReference type="InterPro" id="IPR050678">
    <property type="entry name" value="DNA_Partitioning_ATPase"/>
</dbReference>
<evidence type="ECO:0000313" key="4">
    <source>
        <dbReference type="Proteomes" id="UP000054903"/>
    </source>
</evidence>
<dbReference type="GO" id="GO:0006355">
    <property type="term" value="P:regulation of DNA-templated transcription"/>
    <property type="evidence" value="ECO:0007669"/>
    <property type="project" value="InterPro"/>
</dbReference>
<evidence type="ECO:0000259" key="2">
    <source>
        <dbReference type="Pfam" id="PF13614"/>
    </source>
</evidence>
<accession>A0A158AMS7</accession>
<keyword evidence="4" id="KW-1185">Reference proteome</keyword>
<evidence type="ECO:0000313" key="3">
    <source>
        <dbReference type="EMBL" id="SAK59281.1"/>
    </source>
</evidence>
<dbReference type="CDD" id="cd02042">
    <property type="entry name" value="ParAB_family"/>
    <property type="match status" value="1"/>
</dbReference>
<dbReference type="Pfam" id="PF13411">
    <property type="entry name" value="MerR_1"/>
    <property type="match status" value="1"/>
</dbReference>
<dbReference type="GO" id="GO:0003677">
    <property type="term" value="F:DNA binding"/>
    <property type="evidence" value="ECO:0007669"/>
    <property type="project" value="InterPro"/>
</dbReference>
<protein>
    <submittedName>
        <fullName evidence="3">Cobyrinic acid a,c-diamide synthase</fullName>
    </submittedName>
</protein>
<dbReference type="SUPFAM" id="SSF52540">
    <property type="entry name" value="P-loop containing nucleoside triphosphate hydrolases"/>
    <property type="match status" value="1"/>
</dbReference>
<dbReference type="Proteomes" id="UP000054903">
    <property type="component" value="Unassembled WGS sequence"/>
</dbReference>
<dbReference type="InterPro" id="IPR027417">
    <property type="entry name" value="P-loop_NTPase"/>
</dbReference>
<dbReference type="Pfam" id="PF13614">
    <property type="entry name" value="AAA_31"/>
    <property type="match status" value="1"/>
</dbReference>
<dbReference type="AlphaFoldDB" id="A0A158AMS7"/>
<name>A0A158AMS7_9BURK</name>
<feature type="domain" description="HTH merR-type" evidence="1">
    <location>
        <begin position="155"/>
        <end position="197"/>
    </location>
</feature>
<feature type="domain" description="AAA" evidence="2">
    <location>
        <begin position="226"/>
        <end position="388"/>
    </location>
</feature>
<organism evidence="3 4">
    <name type="scientific">Caballeronia fortuita</name>
    <dbReference type="NCBI Taxonomy" id="1777138"/>
    <lineage>
        <taxon>Bacteria</taxon>
        <taxon>Pseudomonadati</taxon>
        <taxon>Pseudomonadota</taxon>
        <taxon>Betaproteobacteria</taxon>
        <taxon>Burkholderiales</taxon>
        <taxon>Burkholderiaceae</taxon>
        <taxon>Caballeronia</taxon>
    </lineage>
</organism>
<dbReference type="PANTHER" id="PTHR13696:SF52">
    <property type="entry name" value="PARA FAMILY PROTEIN CT_582"/>
    <property type="match status" value="1"/>
</dbReference>
<comment type="caution">
    <text evidence="3">The sequence shown here is derived from an EMBL/GenBank/DDBJ whole genome shotgun (WGS) entry which is preliminary data.</text>
</comment>
<gene>
    <name evidence="3" type="ORF">AWB77_01955</name>
</gene>
<dbReference type="InterPro" id="IPR009061">
    <property type="entry name" value="DNA-bd_dom_put_sf"/>
</dbReference>
<dbReference type="PANTHER" id="PTHR13696">
    <property type="entry name" value="P-LOOP CONTAINING NUCLEOSIDE TRIPHOSPHATE HYDROLASE"/>
    <property type="match status" value="1"/>
</dbReference>
<dbReference type="SUPFAM" id="SSF46955">
    <property type="entry name" value="Putative DNA-binding domain"/>
    <property type="match status" value="1"/>
</dbReference>
<dbReference type="STRING" id="1777138.AWB77_01955"/>
<proteinExistence type="predicted"/>
<sequence length="509" mass="57438">MGVYAEWARNQSLSVGKYWEKRFRTKTVLWVFFVLALRRAHVNRAGLIGTASIMRFCWIGCLRIRFKINRLGLPHLPIGQFSAQYNLVNAYSCILRFDVNTWRKRRMANVGTLPMEDRKVTLREVAEFADNLEPFSDNLREQILAPRPRKLAPFYTISELAEMCNLTRQQIQYLVTKGEGGLPPGTLNGNGRSRTFTLPEVRVWVKMASDIYQTRLDDGDGTFKGKVLTTAQLKGGSAKTTTTVCLAQALTLLGRKVLLVDLDPQASASELCGLYAEKEISGDDTVLPYIYDQNVEGGLGASVQSTYWDGLDIIPGHTFLYGAEFLLPARQKTIQGYRFWAVLREGLEPLRSQYDYILIDTSPSLSYMNLNALLAADALVMPMIPENLDFISSLAFWRLFSDVAEDFLPYEEDKVYDFISILLSKVDYGKTSSAPVVRQWAQSAYGRWLDPFEIPASSVMSGGALSFSTALDVVSTHSTAKSLQRVRQPMMQYAKWLDDMFVKSWKESA</sequence>
<evidence type="ECO:0000259" key="1">
    <source>
        <dbReference type="Pfam" id="PF13411"/>
    </source>
</evidence>